<evidence type="ECO:0000259" key="9">
    <source>
        <dbReference type="Pfam" id="PF00705"/>
    </source>
</evidence>
<evidence type="ECO:0000259" key="10">
    <source>
        <dbReference type="Pfam" id="PF02747"/>
    </source>
</evidence>
<dbReference type="GO" id="GO:0003677">
    <property type="term" value="F:DNA binding"/>
    <property type="evidence" value="ECO:0007669"/>
    <property type="project" value="UniProtKB-KW"/>
</dbReference>
<dbReference type="GO" id="GO:0019985">
    <property type="term" value="P:translesion synthesis"/>
    <property type="evidence" value="ECO:0007669"/>
    <property type="project" value="TreeGrafter"/>
</dbReference>
<dbReference type="SUPFAM" id="SSF55979">
    <property type="entry name" value="DNA clamp"/>
    <property type="match status" value="2"/>
</dbReference>
<evidence type="ECO:0000313" key="11">
    <source>
        <dbReference type="EMBL" id="CEM49728.1"/>
    </source>
</evidence>
<dbReference type="PRINTS" id="PR00339">
    <property type="entry name" value="PCNACYCLIN"/>
</dbReference>
<dbReference type="InterPro" id="IPR022649">
    <property type="entry name" value="Pr_cel_nuc_antig_C"/>
</dbReference>
<comment type="function">
    <text evidence="6">This protein is an auxiliary protein of DNA polymerase delta and is involved in the control of eukaryotic DNA replication by increasing the polymerase's processivity during elongation of the leading strand.</text>
</comment>
<evidence type="ECO:0000256" key="2">
    <source>
        <dbReference type="ARBA" id="ARBA00010462"/>
    </source>
</evidence>
<dbReference type="PROSITE" id="PS01251">
    <property type="entry name" value="PCNA_1"/>
    <property type="match status" value="1"/>
</dbReference>
<dbReference type="GO" id="GO:0030337">
    <property type="term" value="F:DNA polymerase processivity factor activity"/>
    <property type="evidence" value="ECO:0007669"/>
    <property type="project" value="InterPro"/>
</dbReference>
<feature type="region of interest" description="Disordered" evidence="8">
    <location>
        <begin position="260"/>
        <end position="284"/>
    </location>
</feature>
<dbReference type="InterPro" id="IPR022648">
    <property type="entry name" value="Pr_cel_nuc_antig_N"/>
</dbReference>
<sequence length="284" mass="31122">MFEARLEQGHILKKVFDATKDLCTDVNVDCSETGISMQAMDASHVALVSMKMNDKGFNHFRCDKGMSLGLNMTSVSKIFKICNNDDTVTLRAQDEGDSISFQFESAAQERISDFELKLMDIDSEHLGIPDTEYQASITMPSSEFQRICRDMVTFGDTMNIDVSKDGVKFSVTGDIGTGNITLKPKNDAEKPEDNVIVEMSDKIDLAFGLKYLNLFAKATPLSPTVCLQMQADVPLTVEYVLGRAEVGHLRFYLAPKIDEDAEQQAQEGGEGGEAGGAEGGEAEE</sequence>
<dbReference type="Gene3D" id="3.10.150.10">
    <property type="entry name" value="DNA Polymerase III, subunit A, domain 2"/>
    <property type="match status" value="2"/>
</dbReference>
<evidence type="ECO:0000256" key="8">
    <source>
        <dbReference type="SAM" id="MobiDB-lite"/>
    </source>
</evidence>
<comment type="subcellular location">
    <subcellularLocation>
        <location evidence="1 6">Nucleus</location>
    </subcellularLocation>
</comment>
<reference evidence="11" key="1">
    <citation type="submission" date="2014-11" db="EMBL/GenBank/DDBJ databases">
        <authorList>
            <person name="Otto D Thomas"/>
            <person name="Naeem Raeece"/>
        </authorList>
    </citation>
    <scope>NUCLEOTIDE SEQUENCE</scope>
</reference>
<feature type="domain" description="Proliferating cell nuclear antigen PCNA N-terminal" evidence="9">
    <location>
        <begin position="1"/>
        <end position="124"/>
    </location>
</feature>
<keyword evidence="3 7" id="KW-0235">DNA replication</keyword>
<name>A0A0G4HYV8_9ALVE</name>
<evidence type="ECO:0000256" key="5">
    <source>
        <dbReference type="ARBA" id="ARBA00023242"/>
    </source>
</evidence>
<dbReference type="GO" id="GO:0043626">
    <property type="term" value="C:PCNA complex"/>
    <property type="evidence" value="ECO:0007669"/>
    <property type="project" value="TreeGrafter"/>
</dbReference>
<dbReference type="HAMAP" id="MF_00317">
    <property type="entry name" value="DNApol_clamp_arch"/>
    <property type="match status" value="1"/>
</dbReference>
<keyword evidence="5 6" id="KW-0539">Nucleus</keyword>
<dbReference type="Pfam" id="PF02747">
    <property type="entry name" value="PCNA_C"/>
    <property type="match status" value="1"/>
</dbReference>
<dbReference type="PhylomeDB" id="A0A0G4HYV8"/>
<keyword evidence="4 7" id="KW-0238">DNA-binding</keyword>
<dbReference type="CDD" id="cd00577">
    <property type="entry name" value="PCNA"/>
    <property type="match status" value="1"/>
</dbReference>
<protein>
    <recommendedName>
        <fullName evidence="6">DNA sliding clamp PCNA</fullName>
    </recommendedName>
</protein>
<feature type="compositionally biased region" description="Gly residues" evidence="8">
    <location>
        <begin position="268"/>
        <end position="284"/>
    </location>
</feature>
<evidence type="ECO:0000256" key="4">
    <source>
        <dbReference type="ARBA" id="ARBA00023125"/>
    </source>
</evidence>
<evidence type="ECO:0000256" key="6">
    <source>
        <dbReference type="RuleBase" id="RU000641"/>
    </source>
</evidence>
<dbReference type="VEuPathDB" id="CryptoDB:Cvel_9578"/>
<dbReference type="AlphaFoldDB" id="A0A0G4HYV8"/>
<evidence type="ECO:0000256" key="3">
    <source>
        <dbReference type="ARBA" id="ARBA00022705"/>
    </source>
</evidence>
<dbReference type="InterPro" id="IPR046938">
    <property type="entry name" value="DNA_clamp_sf"/>
</dbReference>
<organism evidence="11">
    <name type="scientific">Chromera velia CCMP2878</name>
    <dbReference type="NCBI Taxonomy" id="1169474"/>
    <lineage>
        <taxon>Eukaryota</taxon>
        <taxon>Sar</taxon>
        <taxon>Alveolata</taxon>
        <taxon>Colpodellida</taxon>
        <taxon>Chromeraceae</taxon>
        <taxon>Chromera</taxon>
    </lineage>
</organism>
<dbReference type="PANTHER" id="PTHR11352:SF0">
    <property type="entry name" value="PROLIFERATING CELL NUCLEAR ANTIGEN"/>
    <property type="match status" value="1"/>
</dbReference>
<dbReference type="EMBL" id="CDMZ01004431">
    <property type="protein sequence ID" value="CEM49728.1"/>
    <property type="molecule type" value="Genomic_DNA"/>
</dbReference>
<dbReference type="InterPro" id="IPR022659">
    <property type="entry name" value="Pr_cel_nuc_antig_CS"/>
</dbReference>
<dbReference type="FunFam" id="3.10.150.10:FF:000008">
    <property type="entry name" value="Proliferating cell nuclear antigen"/>
    <property type="match status" value="1"/>
</dbReference>
<dbReference type="Pfam" id="PF00705">
    <property type="entry name" value="PCNA_N"/>
    <property type="match status" value="1"/>
</dbReference>
<gene>
    <name evidence="11" type="ORF">Cvel_9578</name>
</gene>
<comment type="similarity">
    <text evidence="2 7">Belongs to the PCNA family.</text>
</comment>
<dbReference type="GO" id="GO:0006272">
    <property type="term" value="P:leading strand elongation"/>
    <property type="evidence" value="ECO:0007669"/>
    <property type="project" value="TreeGrafter"/>
</dbReference>
<dbReference type="GO" id="GO:0006298">
    <property type="term" value="P:mismatch repair"/>
    <property type="evidence" value="ECO:0007669"/>
    <property type="project" value="TreeGrafter"/>
</dbReference>
<evidence type="ECO:0000256" key="7">
    <source>
        <dbReference type="RuleBase" id="RU003671"/>
    </source>
</evidence>
<accession>A0A0G4HYV8</accession>
<evidence type="ECO:0000256" key="1">
    <source>
        <dbReference type="ARBA" id="ARBA00004123"/>
    </source>
</evidence>
<proteinExistence type="inferred from homology"/>
<feature type="domain" description="Proliferating cell nuclear antigen PCNA C-terminal" evidence="10">
    <location>
        <begin position="127"/>
        <end position="256"/>
    </location>
</feature>
<dbReference type="PANTHER" id="PTHR11352">
    <property type="entry name" value="PROLIFERATING CELL NUCLEAR ANTIGEN"/>
    <property type="match status" value="1"/>
</dbReference>
<dbReference type="GO" id="GO:0006275">
    <property type="term" value="P:regulation of DNA replication"/>
    <property type="evidence" value="ECO:0007669"/>
    <property type="project" value="InterPro"/>
</dbReference>
<dbReference type="FunFam" id="3.10.150.10:FF:000006">
    <property type="entry name" value="Proliferating cell nuclear antigen"/>
    <property type="match status" value="1"/>
</dbReference>
<dbReference type="InterPro" id="IPR000730">
    <property type="entry name" value="Pr_cel_nuc_antig"/>
</dbReference>
<dbReference type="NCBIfam" id="TIGR00590">
    <property type="entry name" value="pcna"/>
    <property type="match status" value="1"/>
</dbReference>